<reference evidence="2 3" key="1">
    <citation type="journal article" date="2020" name="Microorganisms">
        <title>Osmotic Adaptation and Compatible Solute Biosynthesis of Phototrophic Bacteria as Revealed from Genome Analyses.</title>
        <authorList>
            <person name="Imhoff J.F."/>
            <person name="Rahn T."/>
            <person name="Kunzel S."/>
            <person name="Keller A."/>
            <person name="Neulinger S.C."/>
        </authorList>
    </citation>
    <scope>NUCLEOTIDE SEQUENCE [LARGE SCALE GENOMIC DNA]</scope>
    <source>
        <strain evidence="2 3">DSM 9895</strain>
    </source>
</reference>
<sequence length="90" mass="10388">MDALLAGMATVGTLLLAVPALHYDSYTRKMTDLRRMRHARLTGQLRADRDALVQELERLRDDWRAWKRWIMYAAFALLISANAIRFLAAL</sequence>
<dbReference type="Proteomes" id="UP001296873">
    <property type="component" value="Unassembled WGS sequence"/>
</dbReference>
<protein>
    <submittedName>
        <fullName evidence="2">Uncharacterized protein</fullName>
    </submittedName>
</protein>
<organism evidence="2 3">
    <name type="scientific">Rhodovibrio sodomensis</name>
    <dbReference type="NCBI Taxonomy" id="1088"/>
    <lineage>
        <taxon>Bacteria</taxon>
        <taxon>Pseudomonadati</taxon>
        <taxon>Pseudomonadota</taxon>
        <taxon>Alphaproteobacteria</taxon>
        <taxon>Rhodospirillales</taxon>
        <taxon>Rhodovibrionaceae</taxon>
        <taxon>Rhodovibrio</taxon>
    </lineage>
</organism>
<accession>A0ABS1D999</accession>
<evidence type="ECO:0000256" key="1">
    <source>
        <dbReference type="SAM" id="Phobius"/>
    </source>
</evidence>
<keyword evidence="3" id="KW-1185">Reference proteome</keyword>
<keyword evidence="1" id="KW-0812">Transmembrane</keyword>
<dbReference type="RefSeq" id="WP_200338655.1">
    <property type="nucleotide sequence ID" value="NZ_NRRL01000001.1"/>
</dbReference>
<comment type="caution">
    <text evidence="2">The sequence shown here is derived from an EMBL/GenBank/DDBJ whole genome shotgun (WGS) entry which is preliminary data.</text>
</comment>
<keyword evidence="1" id="KW-0472">Membrane</keyword>
<evidence type="ECO:0000313" key="2">
    <source>
        <dbReference type="EMBL" id="MBK1666604.1"/>
    </source>
</evidence>
<feature type="transmembrane region" description="Helical" evidence="1">
    <location>
        <begin position="69"/>
        <end position="88"/>
    </location>
</feature>
<evidence type="ECO:0000313" key="3">
    <source>
        <dbReference type="Proteomes" id="UP001296873"/>
    </source>
</evidence>
<keyword evidence="1" id="KW-1133">Transmembrane helix</keyword>
<proteinExistence type="predicted"/>
<gene>
    <name evidence="2" type="ORF">CKO28_00920</name>
</gene>
<name>A0ABS1D999_9PROT</name>
<dbReference type="EMBL" id="NRRL01000001">
    <property type="protein sequence ID" value="MBK1666604.1"/>
    <property type="molecule type" value="Genomic_DNA"/>
</dbReference>